<accession>A0A368UIW6</accession>
<evidence type="ECO:0000313" key="3">
    <source>
        <dbReference type="Proteomes" id="UP000252733"/>
    </source>
</evidence>
<gene>
    <name evidence="2" type="ORF">DFO77_1492</name>
</gene>
<evidence type="ECO:0000256" key="1">
    <source>
        <dbReference type="SAM" id="Phobius"/>
    </source>
</evidence>
<dbReference type="AlphaFoldDB" id="A0A368UIW6"/>
<dbReference type="Proteomes" id="UP000252733">
    <property type="component" value="Unassembled WGS sequence"/>
</dbReference>
<protein>
    <submittedName>
        <fullName evidence="2">Uncharacterized protein</fullName>
    </submittedName>
</protein>
<feature type="transmembrane region" description="Helical" evidence="1">
    <location>
        <begin position="48"/>
        <end position="68"/>
    </location>
</feature>
<proteinExistence type="predicted"/>
<feature type="transmembrane region" description="Helical" evidence="1">
    <location>
        <begin position="12"/>
        <end position="28"/>
    </location>
</feature>
<sequence>MTNFFDNVFKPYIFPILLLIFGAYIKVGDNLKSIGEFFSNSTNSFINFFSYQFYLWEVILYLVVIFILRRIYKLLFKSNSKKERQMIKAIKRVPTNFPVTISGTPDEYLFKFKAIVNKEEYHIEKLIP</sequence>
<keyword evidence="3" id="KW-1185">Reference proteome</keyword>
<reference evidence="2 3" key="1">
    <citation type="submission" date="2018-07" db="EMBL/GenBank/DDBJ databases">
        <title>Freshwater and sediment microbial communities from various areas in North America, analyzing microbe dynamics in response to fracking.</title>
        <authorList>
            <person name="Lamendella R."/>
        </authorList>
    </citation>
    <scope>NUCLEOTIDE SEQUENCE [LARGE SCALE GENOMIC DNA]</scope>
    <source>
        <strain evidence="2 3">160A</strain>
    </source>
</reference>
<dbReference type="EMBL" id="QPIZ01000049">
    <property type="protein sequence ID" value="RCW23126.1"/>
    <property type="molecule type" value="Genomic_DNA"/>
</dbReference>
<comment type="caution">
    <text evidence="2">The sequence shown here is derived from an EMBL/GenBank/DDBJ whole genome shotgun (WGS) entry which is preliminary data.</text>
</comment>
<keyword evidence="1" id="KW-1133">Transmembrane helix</keyword>
<keyword evidence="1" id="KW-0812">Transmembrane</keyword>
<keyword evidence="1" id="KW-0472">Membrane</keyword>
<evidence type="ECO:0000313" key="2">
    <source>
        <dbReference type="EMBL" id="RCW23126.1"/>
    </source>
</evidence>
<name>A0A368UIW6_9BACT</name>
<organism evidence="2 3">
    <name type="scientific">Marinilabilia salmonicolor</name>
    <dbReference type="NCBI Taxonomy" id="989"/>
    <lineage>
        <taxon>Bacteria</taxon>
        <taxon>Pseudomonadati</taxon>
        <taxon>Bacteroidota</taxon>
        <taxon>Bacteroidia</taxon>
        <taxon>Marinilabiliales</taxon>
        <taxon>Marinilabiliaceae</taxon>
        <taxon>Marinilabilia</taxon>
    </lineage>
</organism>